<name>A0AA86V0W8_9EUKA</name>
<evidence type="ECO:0000313" key="3">
    <source>
        <dbReference type="EMBL" id="CAL6058212.1"/>
    </source>
</evidence>
<gene>
    <name evidence="3" type="ORF">HINF_LOCUS48102</name>
    <name evidence="4" type="ORF">HINF_LOCUS48244</name>
    <name evidence="2" type="ORF">HINF_LOCUS59746</name>
    <name evidence="1" type="ORF">HINF_LOCUS7348</name>
</gene>
<accession>A0AA86V0W8</accession>
<dbReference type="SUPFAM" id="SSF48403">
    <property type="entry name" value="Ankyrin repeat"/>
    <property type="match status" value="1"/>
</dbReference>
<proteinExistence type="predicted"/>
<evidence type="ECO:0008006" key="6">
    <source>
        <dbReference type="Google" id="ProtNLM"/>
    </source>
</evidence>
<reference evidence="2" key="1">
    <citation type="submission" date="2023-06" db="EMBL/GenBank/DDBJ databases">
        <authorList>
            <person name="Kurt Z."/>
        </authorList>
    </citation>
    <scope>NUCLEOTIDE SEQUENCE</scope>
</reference>
<dbReference type="AlphaFoldDB" id="A0AA86V0W8"/>
<dbReference type="InterPro" id="IPR036770">
    <property type="entry name" value="Ankyrin_rpt-contain_sf"/>
</dbReference>
<evidence type="ECO:0000313" key="1">
    <source>
        <dbReference type="EMBL" id="CAI9919703.1"/>
    </source>
</evidence>
<dbReference type="EMBL" id="CATOUU010000184">
    <property type="protein sequence ID" value="CAI9919703.1"/>
    <property type="molecule type" value="Genomic_DNA"/>
</dbReference>
<dbReference type="EMBL" id="CAXDID020000219">
    <property type="protein sequence ID" value="CAL6058212.1"/>
    <property type="molecule type" value="Genomic_DNA"/>
</dbReference>
<dbReference type="EMBL" id="CATOUU010001103">
    <property type="protein sequence ID" value="CAI9972101.1"/>
    <property type="molecule type" value="Genomic_DNA"/>
</dbReference>
<evidence type="ECO:0000313" key="5">
    <source>
        <dbReference type="Proteomes" id="UP001642409"/>
    </source>
</evidence>
<evidence type="ECO:0000313" key="2">
    <source>
        <dbReference type="EMBL" id="CAI9972101.1"/>
    </source>
</evidence>
<organism evidence="2">
    <name type="scientific">Hexamita inflata</name>
    <dbReference type="NCBI Taxonomy" id="28002"/>
    <lineage>
        <taxon>Eukaryota</taxon>
        <taxon>Metamonada</taxon>
        <taxon>Diplomonadida</taxon>
        <taxon>Hexamitidae</taxon>
        <taxon>Hexamitinae</taxon>
        <taxon>Hexamita</taxon>
    </lineage>
</organism>
<reference evidence="3 5" key="2">
    <citation type="submission" date="2024-07" db="EMBL/GenBank/DDBJ databases">
        <authorList>
            <person name="Akdeniz Z."/>
        </authorList>
    </citation>
    <scope>NUCLEOTIDE SEQUENCE [LARGE SCALE GENOMIC DNA]</scope>
</reference>
<evidence type="ECO:0000313" key="4">
    <source>
        <dbReference type="EMBL" id="CAL6058388.1"/>
    </source>
</evidence>
<dbReference type="EMBL" id="CAXDID020000221">
    <property type="protein sequence ID" value="CAL6058388.1"/>
    <property type="molecule type" value="Genomic_DNA"/>
</dbReference>
<dbReference type="Proteomes" id="UP001642409">
    <property type="component" value="Unassembled WGS sequence"/>
</dbReference>
<sequence>MCLTRYRRKKNWFQACQQGELDIISAMQSKYVKSLDSSKDELNDYTGFTGSMYACVNDNLDVLKKIYREEFMYQTQTYITNKQSKKILPPRSNLLHLSIIFNSYSCIKFLLNQMRTDMTLQTTMKTTNEQNQTVLQLVCIAQNTSITTLFFNNFDQFTDEINIKNNNPIKFAIQSFNYDMCVFFINVSELQIGCEIVQQQFDRINPLQYLDQQLLKANSDQKKREIVRLQQLFLYGKTKPDNSSPSIKISSKNVPNEDSIIPYTQERRVVNDDRDEPIISRISRSDSYQIDSKQSRTQVQTLEESSDNYFSIKEYTKPETKLLLIEQAQDELEYMDDVDTAINTSINTKLESRV</sequence>
<comment type="caution">
    <text evidence="2">The sequence shown here is derived from an EMBL/GenBank/DDBJ whole genome shotgun (WGS) entry which is preliminary data.</text>
</comment>
<protein>
    <recommendedName>
        <fullName evidence="6">Ankyrin repeat-containing protein</fullName>
    </recommendedName>
</protein>
<dbReference type="Gene3D" id="1.25.40.20">
    <property type="entry name" value="Ankyrin repeat-containing domain"/>
    <property type="match status" value="1"/>
</dbReference>
<keyword evidence="5" id="KW-1185">Reference proteome</keyword>